<proteinExistence type="predicted"/>
<gene>
    <name evidence="2" type="ORF">PAHAL_8G029900</name>
</gene>
<evidence type="ECO:0000313" key="2">
    <source>
        <dbReference type="EMBL" id="PVH33605.1"/>
    </source>
</evidence>
<reference evidence="2" key="1">
    <citation type="submission" date="2018-04" db="EMBL/GenBank/DDBJ databases">
        <title>WGS assembly of Panicum hallii.</title>
        <authorList>
            <person name="Lovell J."/>
            <person name="Jenkins J."/>
            <person name="Lowry D."/>
            <person name="Mamidi S."/>
            <person name="Sreedasyam A."/>
            <person name="Weng X."/>
            <person name="Barry K."/>
            <person name="Bonette J."/>
            <person name="Campitelli B."/>
            <person name="Daum C."/>
            <person name="Gordon S."/>
            <person name="Gould B."/>
            <person name="Lipzen A."/>
            <person name="Macqueen A."/>
            <person name="Palacio-Mejia J."/>
            <person name="Plott C."/>
            <person name="Shakirov E."/>
            <person name="Shu S."/>
            <person name="Yoshinaga Y."/>
            <person name="Zane M."/>
            <person name="Rokhsar D."/>
            <person name="Grimwood J."/>
            <person name="Schmutz J."/>
            <person name="Juenger T."/>
        </authorList>
    </citation>
    <scope>NUCLEOTIDE SEQUENCE [LARGE SCALE GENOMIC DNA]</scope>
    <source>
        <strain evidence="2">FIL2</strain>
    </source>
</reference>
<accession>A0A2T8I7F3</accession>
<dbReference type="Gramene" id="PVH33605">
    <property type="protein sequence ID" value="PVH33605"/>
    <property type="gene ID" value="PAHAL_8G029900"/>
</dbReference>
<sequence length="101" mass="11092">MPATHAQRMVFPVLLTIADLSKKRKNKSSSSTGAKKQKSTSNTSTAEASDPSVRGSATGSNQLDPLAITYPYESNEQYMADQSTRQEHHKKTNAKTYSKQD</sequence>
<dbReference type="Proteomes" id="UP000243499">
    <property type="component" value="Chromosome 8"/>
</dbReference>
<feature type="region of interest" description="Disordered" evidence="1">
    <location>
        <begin position="20"/>
        <end position="101"/>
    </location>
</feature>
<organism evidence="2">
    <name type="scientific">Panicum hallii</name>
    <dbReference type="NCBI Taxonomy" id="206008"/>
    <lineage>
        <taxon>Eukaryota</taxon>
        <taxon>Viridiplantae</taxon>
        <taxon>Streptophyta</taxon>
        <taxon>Embryophyta</taxon>
        <taxon>Tracheophyta</taxon>
        <taxon>Spermatophyta</taxon>
        <taxon>Magnoliopsida</taxon>
        <taxon>Liliopsida</taxon>
        <taxon>Poales</taxon>
        <taxon>Poaceae</taxon>
        <taxon>PACMAD clade</taxon>
        <taxon>Panicoideae</taxon>
        <taxon>Panicodae</taxon>
        <taxon>Paniceae</taxon>
        <taxon>Panicinae</taxon>
        <taxon>Panicum</taxon>
        <taxon>Panicum sect. Panicum</taxon>
    </lineage>
</organism>
<dbReference type="EMBL" id="CM008053">
    <property type="protein sequence ID" value="PVH33605.1"/>
    <property type="molecule type" value="Genomic_DNA"/>
</dbReference>
<dbReference type="AlphaFoldDB" id="A0A2T8I7F3"/>
<name>A0A2T8I7F3_9POAL</name>
<feature type="compositionally biased region" description="Polar residues" evidence="1">
    <location>
        <begin position="72"/>
        <end position="83"/>
    </location>
</feature>
<evidence type="ECO:0000256" key="1">
    <source>
        <dbReference type="SAM" id="MobiDB-lite"/>
    </source>
</evidence>
<protein>
    <submittedName>
        <fullName evidence="2">Uncharacterized protein</fullName>
    </submittedName>
</protein>